<proteinExistence type="predicted"/>
<dbReference type="EMBL" id="JACEIK010011870">
    <property type="protein sequence ID" value="MCE3215932.1"/>
    <property type="molecule type" value="Genomic_DNA"/>
</dbReference>
<accession>A0ABS8WX87</accession>
<gene>
    <name evidence="1" type="ORF">HAX54_004133</name>
</gene>
<reference evidence="1 2" key="1">
    <citation type="journal article" date="2021" name="BMC Genomics">
        <title>Datura genome reveals duplications of psychoactive alkaloid biosynthetic genes and high mutation rate following tissue culture.</title>
        <authorList>
            <person name="Rajewski A."/>
            <person name="Carter-House D."/>
            <person name="Stajich J."/>
            <person name="Litt A."/>
        </authorList>
    </citation>
    <scope>NUCLEOTIDE SEQUENCE [LARGE SCALE GENOMIC DNA]</scope>
    <source>
        <strain evidence="1">AR-01</strain>
    </source>
</reference>
<feature type="non-terminal residue" evidence="1">
    <location>
        <position position="136"/>
    </location>
</feature>
<keyword evidence="2" id="KW-1185">Reference proteome</keyword>
<protein>
    <submittedName>
        <fullName evidence="1">Uncharacterized protein</fullName>
    </submittedName>
</protein>
<comment type="caution">
    <text evidence="1">The sequence shown here is derived from an EMBL/GenBank/DDBJ whole genome shotgun (WGS) entry which is preliminary data.</text>
</comment>
<name>A0ABS8WX87_DATST</name>
<sequence length="136" mass="15295">MRATHWGVRLVLGRTVRGGKQQICMVWFPRVVVGNEEGEEIVLGSREGSDRGGSRWLVAASVFDRREGEENGDGVAVVRRRRQWMPENGAGLGDFCVISGENERERMERAVPEIMVRGEGAAVRGRREKRMREGDT</sequence>
<organism evidence="1 2">
    <name type="scientific">Datura stramonium</name>
    <name type="common">Jimsonweed</name>
    <name type="synonym">Common thornapple</name>
    <dbReference type="NCBI Taxonomy" id="4076"/>
    <lineage>
        <taxon>Eukaryota</taxon>
        <taxon>Viridiplantae</taxon>
        <taxon>Streptophyta</taxon>
        <taxon>Embryophyta</taxon>
        <taxon>Tracheophyta</taxon>
        <taxon>Spermatophyta</taxon>
        <taxon>Magnoliopsida</taxon>
        <taxon>eudicotyledons</taxon>
        <taxon>Gunneridae</taxon>
        <taxon>Pentapetalae</taxon>
        <taxon>asterids</taxon>
        <taxon>lamiids</taxon>
        <taxon>Solanales</taxon>
        <taxon>Solanaceae</taxon>
        <taxon>Solanoideae</taxon>
        <taxon>Datureae</taxon>
        <taxon>Datura</taxon>
    </lineage>
</organism>
<dbReference type="Proteomes" id="UP000823775">
    <property type="component" value="Unassembled WGS sequence"/>
</dbReference>
<evidence type="ECO:0000313" key="2">
    <source>
        <dbReference type="Proteomes" id="UP000823775"/>
    </source>
</evidence>
<evidence type="ECO:0000313" key="1">
    <source>
        <dbReference type="EMBL" id="MCE3215932.1"/>
    </source>
</evidence>